<dbReference type="Pfam" id="PF01963">
    <property type="entry name" value="TraB_PrgY_gumN"/>
    <property type="match status" value="1"/>
</dbReference>
<feature type="signal peptide" evidence="2">
    <location>
        <begin position="1"/>
        <end position="22"/>
    </location>
</feature>
<dbReference type="AlphaFoldDB" id="A0A1I4ZRJ9"/>
<dbReference type="PANTHER" id="PTHR40590:SF1">
    <property type="entry name" value="CYTOPLASMIC PROTEIN"/>
    <property type="match status" value="1"/>
</dbReference>
<evidence type="ECO:0008006" key="5">
    <source>
        <dbReference type="Google" id="ProtNLM"/>
    </source>
</evidence>
<dbReference type="InterPro" id="IPR047111">
    <property type="entry name" value="YbaP-like"/>
</dbReference>
<evidence type="ECO:0000256" key="2">
    <source>
        <dbReference type="SAM" id="SignalP"/>
    </source>
</evidence>
<dbReference type="Proteomes" id="UP000242869">
    <property type="component" value="Unassembled WGS sequence"/>
</dbReference>
<dbReference type="CDD" id="cd14789">
    <property type="entry name" value="Tiki"/>
    <property type="match status" value="1"/>
</dbReference>
<dbReference type="PANTHER" id="PTHR40590">
    <property type="entry name" value="CYTOPLASMIC PROTEIN-RELATED"/>
    <property type="match status" value="1"/>
</dbReference>
<gene>
    <name evidence="3" type="ORF">SAMN05660284_01689</name>
</gene>
<dbReference type="InterPro" id="IPR002816">
    <property type="entry name" value="TraB/PrgY/GumN_fam"/>
</dbReference>
<evidence type="ECO:0000313" key="4">
    <source>
        <dbReference type="Proteomes" id="UP000242869"/>
    </source>
</evidence>
<feature type="region of interest" description="Disordered" evidence="1">
    <location>
        <begin position="297"/>
        <end position="322"/>
    </location>
</feature>
<dbReference type="STRING" id="83765.SAMN05660284_01689"/>
<protein>
    <recommendedName>
        <fullName evidence="5">TraB family protein</fullName>
    </recommendedName>
</protein>
<sequence length="322" mass="35588">MLLWRTWLALFCSLLLTTSFSAAETTPAETQTGLLWKIERPGLVPSWLFGTIHLSDPEVARLPQEASQALADAQTVITEIKLDDGSEMLAVVKEMQAPNKPLPTLLGERDFARLAAALARHGYPEPFVAGLQPWAAWMLLALPAPQENAVLPLDMQIASLAKQKKLANRGLETAEEQLALFKHIDPNQLQRLIRFQLDHPQEESRLFGELIAAYRRGDLSALLALSLSTDDSVPEEDRAWARSWMREMNEVRNQRMAQRLQPILANGGAFVAVGALHLPGPEGLIALLRTQGYRITPTHRPATTTPLPQKEPSHALPHAAGN</sequence>
<dbReference type="OrthoDB" id="9025834at2"/>
<evidence type="ECO:0000313" key="3">
    <source>
        <dbReference type="EMBL" id="SFN52896.1"/>
    </source>
</evidence>
<keyword evidence="4" id="KW-1185">Reference proteome</keyword>
<organism evidence="3 4">
    <name type="scientific">Formivibrio citricus</name>
    <dbReference type="NCBI Taxonomy" id="83765"/>
    <lineage>
        <taxon>Bacteria</taxon>
        <taxon>Pseudomonadati</taxon>
        <taxon>Pseudomonadota</taxon>
        <taxon>Betaproteobacteria</taxon>
        <taxon>Neisseriales</taxon>
        <taxon>Chitinibacteraceae</taxon>
        <taxon>Formivibrio</taxon>
    </lineage>
</organism>
<feature type="chain" id="PRO_5017254631" description="TraB family protein" evidence="2">
    <location>
        <begin position="23"/>
        <end position="322"/>
    </location>
</feature>
<dbReference type="EMBL" id="FOVE01000011">
    <property type="protein sequence ID" value="SFN52896.1"/>
    <property type="molecule type" value="Genomic_DNA"/>
</dbReference>
<proteinExistence type="predicted"/>
<accession>A0A1I4ZRJ9</accession>
<keyword evidence="2" id="KW-0732">Signal</keyword>
<reference evidence="4" key="1">
    <citation type="submission" date="2016-10" db="EMBL/GenBank/DDBJ databases">
        <authorList>
            <person name="Varghese N."/>
            <person name="Submissions S."/>
        </authorList>
    </citation>
    <scope>NUCLEOTIDE SEQUENCE [LARGE SCALE GENOMIC DNA]</scope>
    <source>
        <strain evidence="4">DSM 6150</strain>
    </source>
</reference>
<name>A0A1I4ZRJ9_9NEIS</name>
<dbReference type="RefSeq" id="WP_091194445.1">
    <property type="nucleotide sequence ID" value="NZ_FOVE01000011.1"/>
</dbReference>
<evidence type="ECO:0000256" key="1">
    <source>
        <dbReference type="SAM" id="MobiDB-lite"/>
    </source>
</evidence>